<dbReference type="EMBL" id="LANT01000001">
    <property type="protein sequence ID" value="KJV68417.1"/>
    <property type="molecule type" value="Genomic_DNA"/>
</dbReference>
<evidence type="ECO:0000313" key="2">
    <source>
        <dbReference type="Proteomes" id="UP000033754"/>
    </source>
</evidence>
<proteinExistence type="predicted"/>
<dbReference type="PATRIC" id="fig|1359161.3.peg.166"/>
<gene>
    <name evidence="1" type="ORF">EPHNCH_0157</name>
</gene>
<sequence>MKGGITTTTYHWASVPVMVSRTRGEKLALRVVKRNKID</sequence>
<comment type="caution">
    <text evidence="1">The sequence shown here is derived from an EMBL/GenBank/DDBJ whole genome shotgun (WGS) entry which is preliminary data.</text>
</comment>
<accession>A0A0F3NL21</accession>
<dbReference type="AlphaFoldDB" id="A0A0F3NL21"/>
<dbReference type="Proteomes" id="UP000033754">
    <property type="component" value="Unassembled WGS sequence"/>
</dbReference>
<name>A0A0F3NL21_ANAPH</name>
<organism evidence="1 2">
    <name type="scientific">Anaplasma phagocytophilum str. NCH-1</name>
    <dbReference type="NCBI Taxonomy" id="1359161"/>
    <lineage>
        <taxon>Bacteria</taxon>
        <taxon>Pseudomonadati</taxon>
        <taxon>Pseudomonadota</taxon>
        <taxon>Alphaproteobacteria</taxon>
        <taxon>Rickettsiales</taxon>
        <taxon>Anaplasmataceae</taxon>
        <taxon>Anaplasma</taxon>
        <taxon>phagocytophilum group</taxon>
    </lineage>
</organism>
<evidence type="ECO:0000313" key="1">
    <source>
        <dbReference type="EMBL" id="KJV68417.1"/>
    </source>
</evidence>
<reference evidence="1 2" key="1">
    <citation type="submission" date="2015-01" db="EMBL/GenBank/DDBJ databases">
        <title>Genome Sequencing of Rickettsiales.</title>
        <authorList>
            <person name="Daugherty S.C."/>
            <person name="Su Q."/>
            <person name="Abolude K."/>
            <person name="Beier-Sexton M."/>
            <person name="Carlyon J.A."/>
            <person name="Carter R."/>
            <person name="Day N.P."/>
            <person name="Dumler S.J."/>
            <person name="Dyachenko V."/>
            <person name="Godinez A."/>
            <person name="Kurtti T.J."/>
            <person name="Lichay M."/>
            <person name="Mullins K.E."/>
            <person name="Ott S."/>
            <person name="Pappas-Brown V."/>
            <person name="Paris D.H."/>
            <person name="Patel P."/>
            <person name="Richards A.L."/>
            <person name="Sadzewicz L."/>
            <person name="Sears K."/>
            <person name="Seidman D."/>
            <person name="Sengamalay N."/>
            <person name="Stenos J."/>
            <person name="Tallon L.J."/>
            <person name="Vincent G."/>
            <person name="Fraser C.M."/>
            <person name="Munderloh U."/>
            <person name="Dunning-Hotopp J.C."/>
        </authorList>
    </citation>
    <scope>NUCLEOTIDE SEQUENCE [LARGE SCALE GENOMIC DNA]</scope>
    <source>
        <strain evidence="1 2">NCH-1</strain>
    </source>
</reference>
<protein>
    <submittedName>
        <fullName evidence="1">Uncharacterized protein</fullName>
    </submittedName>
</protein>